<evidence type="ECO:0000313" key="2">
    <source>
        <dbReference type="Proteomes" id="UP001209344"/>
    </source>
</evidence>
<accession>A0AAP3BER4</accession>
<comment type="caution">
    <text evidence="1">The sequence shown here is derived from an EMBL/GenBank/DDBJ whole genome shotgun (WGS) entry which is preliminary data.</text>
</comment>
<organism evidence="1 2">
    <name type="scientific">Segatella copri</name>
    <dbReference type="NCBI Taxonomy" id="165179"/>
    <lineage>
        <taxon>Bacteria</taxon>
        <taxon>Pseudomonadati</taxon>
        <taxon>Bacteroidota</taxon>
        <taxon>Bacteroidia</taxon>
        <taxon>Bacteroidales</taxon>
        <taxon>Prevotellaceae</taxon>
        <taxon>Segatella</taxon>
    </lineage>
</organism>
<name>A0AAP3BER4_9BACT</name>
<dbReference type="Proteomes" id="UP001209344">
    <property type="component" value="Unassembled WGS sequence"/>
</dbReference>
<protein>
    <submittedName>
        <fullName evidence="1">Uncharacterized protein</fullName>
    </submittedName>
</protein>
<dbReference type="RefSeq" id="WP_158573409.1">
    <property type="nucleotide sequence ID" value="NZ_JAPDVK010000003.1"/>
</dbReference>
<evidence type="ECO:0000313" key="1">
    <source>
        <dbReference type="EMBL" id="MCW4128627.1"/>
    </source>
</evidence>
<dbReference type="EMBL" id="JAPDVK010000003">
    <property type="protein sequence ID" value="MCW4128627.1"/>
    <property type="molecule type" value="Genomic_DNA"/>
</dbReference>
<reference evidence="1" key="1">
    <citation type="submission" date="2022-11" db="EMBL/GenBank/DDBJ databases">
        <title>Genomic repertoires linked with pathogenic potency of arthritogenic Prevotella copri isolated from the gut of rheumatoid arthritis patients.</title>
        <authorList>
            <person name="Nii T."/>
            <person name="Maeda Y."/>
            <person name="Motooka D."/>
            <person name="Naito M."/>
            <person name="Matsumoto Y."/>
            <person name="Ogawa T."/>
            <person name="Oguro-Igashira E."/>
            <person name="Kishikawa T."/>
            <person name="Yamashita M."/>
            <person name="Koizumi S."/>
            <person name="Kurakawa T."/>
            <person name="Okumura R."/>
            <person name="Kayama H."/>
            <person name="Murakami M."/>
            <person name="Sakaguchi T."/>
            <person name="Das B."/>
            <person name="Nakamura S."/>
            <person name="Okada Y."/>
            <person name="Kumanogoh A."/>
            <person name="Takeda K."/>
        </authorList>
    </citation>
    <scope>NUCLEOTIDE SEQUENCE</scope>
    <source>
        <strain evidence="1">F3-75</strain>
    </source>
</reference>
<dbReference type="AlphaFoldDB" id="A0AAP3BER4"/>
<proteinExistence type="predicted"/>
<gene>
    <name evidence="1" type="ORF">ONT16_10260</name>
</gene>
<sequence>MLCHSEAISATSRFTPRQYYHGDLSVTSLRLVSTIAVACKYYHRAL</sequence>